<dbReference type="Gene3D" id="3.10.450.40">
    <property type="match status" value="1"/>
</dbReference>
<evidence type="ECO:0000313" key="3">
    <source>
        <dbReference type="EMBL" id="ADG31207.1"/>
    </source>
</evidence>
<dbReference type="AlphaFoldDB" id="D5X261"/>
<dbReference type="KEGG" id="tin:Tint_1839"/>
<protein>
    <submittedName>
        <fullName evidence="3">Peptidase</fullName>
    </submittedName>
</protein>
<evidence type="ECO:0000259" key="2">
    <source>
        <dbReference type="Pfam" id="PF03413"/>
    </source>
</evidence>
<dbReference type="InterPro" id="IPR025711">
    <property type="entry name" value="PepSY"/>
</dbReference>
<feature type="chain" id="PRO_5003079726" evidence="1">
    <location>
        <begin position="26"/>
        <end position="111"/>
    </location>
</feature>
<dbReference type="STRING" id="75379.Tint_1839"/>
<reference evidence="3" key="1">
    <citation type="submission" date="2010-04" db="EMBL/GenBank/DDBJ databases">
        <title>Complete sequence of Thiomonas intermedia K12.</title>
        <authorList>
            <consortium name="US DOE Joint Genome Institute"/>
            <person name="Lucas S."/>
            <person name="Copeland A."/>
            <person name="Lapidus A."/>
            <person name="Cheng J.-F."/>
            <person name="Bruce D."/>
            <person name="Goodwin L."/>
            <person name="Pitluck S."/>
            <person name="Davenport K."/>
            <person name="Detter J.C."/>
            <person name="Han C."/>
            <person name="Tapia R."/>
            <person name="Land M."/>
            <person name="Hauser L."/>
            <person name="Kyrpides N."/>
            <person name="Ovchinnikova G."/>
            <person name="Kerfeld C.A."/>
            <person name="Cannon G.C."/>
            <person name="Heinhorst S."/>
            <person name="Woyke T."/>
        </authorList>
    </citation>
    <scope>NUCLEOTIDE SEQUENCE [LARGE SCALE GENOMIC DNA]</scope>
    <source>
        <strain evidence="3">K12</strain>
    </source>
</reference>
<proteinExistence type="predicted"/>
<gene>
    <name evidence="3" type="ordered locus">Tint_1839</name>
</gene>
<dbReference type="HOGENOM" id="CLU_173389_0_0_4"/>
<evidence type="ECO:0000256" key="1">
    <source>
        <dbReference type="SAM" id="SignalP"/>
    </source>
</evidence>
<dbReference type="eggNOG" id="COG3212">
    <property type="taxonomic scope" value="Bacteria"/>
</dbReference>
<feature type="signal peptide" evidence="1">
    <location>
        <begin position="1"/>
        <end position="25"/>
    </location>
</feature>
<accession>D5X261</accession>
<sequence>MKIRQSILIATLALASAAAGVSAFASNDGGNDARIIPNAKISLSQAVTAAEQHVGGTASKAEVEQHAGKAVYDVEVVKGAQVFDVKISPDQGTVIASTEDRNDHDDHDQQD</sequence>
<dbReference type="Pfam" id="PF03413">
    <property type="entry name" value="PepSY"/>
    <property type="match status" value="1"/>
</dbReference>
<dbReference type="BioCyc" id="TINT75379:TINT_RS09230-MONOMER"/>
<dbReference type="EMBL" id="CP002021">
    <property type="protein sequence ID" value="ADG31207.1"/>
    <property type="molecule type" value="Genomic_DNA"/>
</dbReference>
<keyword evidence="1" id="KW-0732">Signal</keyword>
<feature type="domain" description="PepSY" evidence="2">
    <location>
        <begin position="40"/>
        <end position="97"/>
    </location>
</feature>
<organism evidence="3">
    <name type="scientific">Thiomonas intermedia (strain K12)</name>
    <name type="common">Thiobacillus intermedius</name>
    <dbReference type="NCBI Taxonomy" id="75379"/>
    <lineage>
        <taxon>Bacteria</taxon>
        <taxon>Pseudomonadati</taxon>
        <taxon>Pseudomonadota</taxon>
        <taxon>Betaproteobacteria</taxon>
        <taxon>Burkholderiales</taxon>
        <taxon>Thiomonas</taxon>
    </lineage>
</organism>
<name>D5X261_THIK1</name>